<keyword evidence="7" id="KW-0315">Glutamine amidotransferase</keyword>
<dbReference type="SMART" id="SM01211">
    <property type="entry name" value="GATase_5"/>
    <property type="match status" value="1"/>
</dbReference>
<evidence type="ECO:0000256" key="7">
    <source>
        <dbReference type="ARBA" id="ARBA00022962"/>
    </source>
</evidence>
<gene>
    <name evidence="8" type="primary">purQ</name>
    <name evidence="8" type="ORF">LXO92_01610</name>
</gene>
<evidence type="ECO:0000256" key="3">
    <source>
        <dbReference type="ARBA" id="ARBA00022741"/>
    </source>
</evidence>
<name>A0ABS8WX58_9GAMM</name>
<dbReference type="Pfam" id="PF13507">
    <property type="entry name" value="GATase_5"/>
    <property type="match status" value="1"/>
</dbReference>
<dbReference type="InterPro" id="IPR029062">
    <property type="entry name" value="Class_I_gatase-like"/>
</dbReference>
<protein>
    <submittedName>
        <fullName evidence="8">Phosphoribosylformylglycinamidine synthase I</fullName>
        <ecNumber evidence="8">6.3.5.3</ecNumber>
    </submittedName>
</protein>
<keyword evidence="9" id="KW-1185">Reference proteome</keyword>
<evidence type="ECO:0000256" key="1">
    <source>
        <dbReference type="ARBA" id="ARBA00022490"/>
    </source>
</evidence>
<dbReference type="RefSeq" id="WP_232890286.1">
    <property type="nucleotide sequence ID" value="NZ_JAJSPM010000001.1"/>
</dbReference>
<organism evidence="8 9">
    <name type="scientific">Legionella resiliens</name>
    <dbReference type="NCBI Taxonomy" id="2905958"/>
    <lineage>
        <taxon>Bacteria</taxon>
        <taxon>Pseudomonadati</taxon>
        <taxon>Pseudomonadota</taxon>
        <taxon>Gammaproteobacteria</taxon>
        <taxon>Legionellales</taxon>
        <taxon>Legionellaceae</taxon>
        <taxon>Legionella</taxon>
    </lineage>
</organism>
<dbReference type="EC" id="6.3.5.3" evidence="8"/>
<dbReference type="EMBL" id="JAJTND010000001">
    <property type="protein sequence ID" value="MCE3531070.1"/>
    <property type="molecule type" value="Genomic_DNA"/>
</dbReference>
<dbReference type="Proteomes" id="UP001320170">
    <property type="component" value="Unassembled WGS sequence"/>
</dbReference>
<dbReference type="PANTHER" id="PTHR47552:SF1">
    <property type="entry name" value="PHOSPHORIBOSYLFORMYLGLYCINAMIDINE SYNTHASE SUBUNIT PURQ"/>
    <property type="match status" value="1"/>
</dbReference>
<dbReference type="Gene3D" id="3.40.50.880">
    <property type="match status" value="1"/>
</dbReference>
<accession>A0ABS8WX58</accession>
<keyword evidence="1" id="KW-0963">Cytoplasm</keyword>
<comment type="caution">
    <text evidence="8">The sequence shown here is derived from an EMBL/GenBank/DDBJ whole genome shotgun (WGS) entry which is preliminary data.</text>
</comment>
<proteinExistence type="predicted"/>
<sequence>MIRIGLIQFPGSNCERETALAVKRVGMEPVEFLWNESLEKLRNLDGYILIGGFSYEDRSRAGIIAALDPVIQEIKAQSEQGKPVVGICNGAQILVESGLVPGFNQNDISMSLTENKRIANGKIVGTGFYNAWVHMRLAENHQHNAFTRHLKPTDLVHLPIAHAQGRFLIPDSLLKEIEQHGLNLFQYCDAEGNVIDNFPINPNGSAGNIAAITNQAGNVMAMMPHPERTLNGDPIFASMRDYIKERQCSLEEGEGIPTNLRSTACPRSPEGLLGLDSANKSRDVVDGMKVTPPNFSKIPNSHICLVKLIITDNQALTVQKTLRRLGFPVTVNRFEHWEVVCDSAEQFAQLKNTGLLYSDRKEREVVAGELGSQNALAYLVRAKEDLKGQQTLQTLNTHYAVQKINKIRHGVLWQFTSDETNVSALIDHILLTHIIGNPYAHECYRYEHSL</sequence>
<evidence type="ECO:0000256" key="4">
    <source>
        <dbReference type="ARBA" id="ARBA00022755"/>
    </source>
</evidence>
<reference evidence="8 9" key="1">
    <citation type="journal article" date="2024" name="Pathogens">
        <title>Characterization of a Novel Species of Legionella Isolated from a Healthcare Facility: Legionella resiliens sp. nov.</title>
        <authorList>
            <person name="Cristino S."/>
            <person name="Pascale M.R."/>
            <person name="Marino F."/>
            <person name="Derelitto C."/>
            <person name="Salaris S."/>
            <person name="Orsini M."/>
            <person name="Squarzoni S."/>
            <person name="Grottola A."/>
            <person name="Girolamini L."/>
        </authorList>
    </citation>
    <scope>NUCLEOTIDE SEQUENCE [LARGE SCALE GENOMIC DNA]</scope>
    <source>
        <strain evidence="8 9">8cVS16</strain>
    </source>
</reference>
<evidence type="ECO:0000256" key="2">
    <source>
        <dbReference type="ARBA" id="ARBA00022598"/>
    </source>
</evidence>
<dbReference type="InterPro" id="IPR010075">
    <property type="entry name" value="PRibForGlyAmidine_synth_PurQ"/>
</dbReference>
<dbReference type="PANTHER" id="PTHR47552">
    <property type="entry name" value="PHOSPHORIBOSYLFORMYLGLYCINAMIDINE SYNTHASE SUBUNIT PURQ"/>
    <property type="match status" value="1"/>
</dbReference>
<dbReference type="SUPFAM" id="SSF52317">
    <property type="entry name" value="Class I glutamine amidotransferase-like"/>
    <property type="match status" value="1"/>
</dbReference>
<dbReference type="PROSITE" id="PS51273">
    <property type="entry name" value="GATASE_TYPE_1"/>
    <property type="match status" value="1"/>
</dbReference>
<keyword evidence="4" id="KW-0658">Purine biosynthesis</keyword>
<keyword evidence="6" id="KW-0067">ATP-binding</keyword>
<evidence type="ECO:0000256" key="6">
    <source>
        <dbReference type="ARBA" id="ARBA00022840"/>
    </source>
</evidence>
<keyword evidence="5" id="KW-0378">Hydrolase</keyword>
<keyword evidence="2 8" id="KW-0436">Ligase</keyword>
<dbReference type="GO" id="GO:0004642">
    <property type="term" value="F:phosphoribosylformylglycinamidine synthase activity"/>
    <property type="evidence" value="ECO:0007669"/>
    <property type="project" value="UniProtKB-EC"/>
</dbReference>
<dbReference type="NCBIfam" id="TIGR01737">
    <property type="entry name" value="FGAM_synth_I"/>
    <property type="match status" value="1"/>
</dbReference>
<evidence type="ECO:0000256" key="5">
    <source>
        <dbReference type="ARBA" id="ARBA00022801"/>
    </source>
</evidence>
<evidence type="ECO:0000313" key="8">
    <source>
        <dbReference type="EMBL" id="MCE3531070.1"/>
    </source>
</evidence>
<evidence type="ECO:0000313" key="9">
    <source>
        <dbReference type="Proteomes" id="UP001320170"/>
    </source>
</evidence>
<keyword evidence="3" id="KW-0547">Nucleotide-binding</keyword>